<accession>A0ABD5XKC2</accession>
<name>A0ABD5XKC2_9EURY</name>
<reference evidence="2 3" key="1">
    <citation type="journal article" date="2019" name="Int. J. Syst. Evol. Microbiol.">
        <title>The Global Catalogue of Microorganisms (GCM) 10K type strain sequencing project: providing services to taxonomists for standard genome sequencing and annotation.</title>
        <authorList>
            <consortium name="The Broad Institute Genomics Platform"/>
            <consortium name="The Broad Institute Genome Sequencing Center for Infectious Disease"/>
            <person name="Wu L."/>
            <person name="Ma J."/>
        </authorList>
    </citation>
    <scope>NUCLEOTIDE SEQUENCE [LARGE SCALE GENOMIC DNA]</scope>
    <source>
        <strain evidence="2 3">DT92</strain>
    </source>
</reference>
<feature type="compositionally biased region" description="Low complexity" evidence="1">
    <location>
        <begin position="153"/>
        <end position="164"/>
    </location>
</feature>
<dbReference type="Proteomes" id="UP001596368">
    <property type="component" value="Unassembled WGS sequence"/>
</dbReference>
<dbReference type="InterPro" id="IPR013783">
    <property type="entry name" value="Ig-like_fold"/>
</dbReference>
<protein>
    <recommendedName>
        <fullName evidence="4">CARDB protein</fullName>
    </recommendedName>
</protein>
<dbReference type="RefSeq" id="WP_284012964.1">
    <property type="nucleotide sequence ID" value="NZ_CP126156.1"/>
</dbReference>
<feature type="compositionally biased region" description="Low complexity" evidence="1">
    <location>
        <begin position="132"/>
        <end position="145"/>
    </location>
</feature>
<dbReference type="Gene3D" id="2.60.40.10">
    <property type="entry name" value="Immunoglobulins"/>
    <property type="match status" value="1"/>
</dbReference>
<evidence type="ECO:0000313" key="3">
    <source>
        <dbReference type="Proteomes" id="UP001596368"/>
    </source>
</evidence>
<gene>
    <name evidence="2" type="ORF">ACFQRB_01835</name>
</gene>
<comment type="caution">
    <text evidence="2">The sequence shown here is derived from an EMBL/GenBank/DDBJ whole genome shotgun (WGS) entry which is preliminary data.</text>
</comment>
<evidence type="ECO:0000256" key="1">
    <source>
        <dbReference type="SAM" id="MobiDB-lite"/>
    </source>
</evidence>
<dbReference type="AlphaFoldDB" id="A0ABD5XKC2"/>
<dbReference type="EMBL" id="JBHSZG010000001">
    <property type="protein sequence ID" value="MFC7135678.1"/>
    <property type="molecule type" value="Genomic_DNA"/>
</dbReference>
<feature type="region of interest" description="Disordered" evidence="1">
    <location>
        <begin position="124"/>
        <end position="164"/>
    </location>
</feature>
<keyword evidence="3" id="KW-1185">Reference proteome</keyword>
<evidence type="ECO:0008006" key="4">
    <source>
        <dbReference type="Google" id="ProtNLM"/>
    </source>
</evidence>
<proteinExistence type="predicted"/>
<sequence>MNVRSTRAATLVAACLLVTSVLVPFVGVAGAVPDARVSITDATVTPATPTAGAPITVAATVRLSAGSASAADLDRVRVVDGDGDVLGEATGLGTLSPGETLTVPVTLTVDEPGAYDLSVVAAVSDSDDETATARYPSRSPSSAAPRRWRSRPTARSPAPTPRSR</sequence>
<dbReference type="GeneID" id="81123034"/>
<evidence type="ECO:0000313" key="2">
    <source>
        <dbReference type="EMBL" id="MFC7135678.1"/>
    </source>
</evidence>
<organism evidence="2 3">
    <name type="scientific">Halobaculum litoreum</name>
    <dbReference type="NCBI Taxonomy" id="3031998"/>
    <lineage>
        <taxon>Archaea</taxon>
        <taxon>Methanobacteriati</taxon>
        <taxon>Methanobacteriota</taxon>
        <taxon>Stenosarchaea group</taxon>
        <taxon>Halobacteria</taxon>
        <taxon>Halobacteriales</taxon>
        <taxon>Haloferacaceae</taxon>
        <taxon>Halobaculum</taxon>
    </lineage>
</organism>